<accession>A0A9X7GFW3</accession>
<comment type="caution">
    <text evidence="1">The sequence shown here is derived from an EMBL/GenBank/DDBJ whole genome shotgun (WGS) entry which is preliminary data.</text>
</comment>
<organism evidence="1 2">
    <name type="scientific">Bacillus thuringiensis</name>
    <dbReference type="NCBI Taxonomy" id="1428"/>
    <lineage>
        <taxon>Bacteria</taxon>
        <taxon>Bacillati</taxon>
        <taxon>Bacillota</taxon>
        <taxon>Bacilli</taxon>
        <taxon>Bacillales</taxon>
        <taxon>Bacillaceae</taxon>
        <taxon>Bacillus</taxon>
        <taxon>Bacillus cereus group</taxon>
    </lineage>
</organism>
<dbReference type="InterPro" id="IPR036779">
    <property type="entry name" value="LysM_dom_sf"/>
</dbReference>
<sequence length="94" mass="11160">MHVIRYISTFACIFLFIFLAMLSTDTDYDVHYEEYIIKSGDTLYDVIKERNKDVTYHWDIRDIVYIAQERNKITNVGSIQHGDLIEVPVLKKEK</sequence>
<name>A0A9X7GFW3_BACTU</name>
<evidence type="ECO:0000313" key="1">
    <source>
        <dbReference type="EMBL" id="PFV35795.1"/>
    </source>
</evidence>
<reference evidence="1 2" key="1">
    <citation type="submission" date="2017-09" db="EMBL/GenBank/DDBJ databases">
        <title>Large-scale bioinformatics analysis of Bacillus genomes uncovers conserved roles of natural products in bacterial physiology.</title>
        <authorList>
            <consortium name="Agbiome Team Llc"/>
            <person name="Bleich R.M."/>
            <person name="Grubbs K.J."/>
            <person name="Santa Maria K.C."/>
            <person name="Allen S.E."/>
            <person name="Farag S."/>
            <person name="Shank E.A."/>
            <person name="Bowers A."/>
        </authorList>
    </citation>
    <scope>NUCLEOTIDE SEQUENCE [LARGE SCALE GENOMIC DNA]</scope>
    <source>
        <strain evidence="1 2">AFS060060</strain>
    </source>
</reference>
<evidence type="ECO:0008006" key="3">
    <source>
        <dbReference type="Google" id="ProtNLM"/>
    </source>
</evidence>
<dbReference type="Gene3D" id="3.10.350.10">
    <property type="entry name" value="LysM domain"/>
    <property type="match status" value="1"/>
</dbReference>
<dbReference type="EMBL" id="NVDU01000003">
    <property type="protein sequence ID" value="PFV35795.1"/>
    <property type="molecule type" value="Genomic_DNA"/>
</dbReference>
<protein>
    <recommendedName>
        <fullName evidence="3">LysM domain-containing protein</fullName>
    </recommendedName>
</protein>
<dbReference type="Proteomes" id="UP000223366">
    <property type="component" value="Unassembled WGS sequence"/>
</dbReference>
<proteinExistence type="predicted"/>
<gene>
    <name evidence="1" type="ORF">COK99_01875</name>
</gene>
<evidence type="ECO:0000313" key="2">
    <source>
        <dbReference type="Proteomes" id="UP000223366"/>
    </source>
</evidence>
<dbReference type="RefSeq" id="WP_098205395.1">
    <property type="nucleotide sequence ID" value="NZ_CAKJXA010000026.1"/>
</dbReference>
<dbReference type="AlphaFoldDB" id="A0A9X7GFW3"/>